<accession>A0ABR0SSL9</accession>
<dbReference type="PANTHER" id="PTHR23077">
    <property type="entry name" value="AAA-FAMILY ATPASE"/>
    <property type="match status" value="1"/>
</dbReference>
<dbReference type="CDD" id="cd19481">
    <property type="entry name" value="RecA-like_protease"/>
    <property type="match status" value="1"/>
</dbReference>
<evidence type="ECO:0000256" key="1">
    <source>
        <dbReference type="SAM" id="MobiDB-lite"/>
    </source>
</evidence>
<dbReference type="SUPFAM" id="SSF52540">
    <property type="entry name" value="P-loop containing nucleoside triphosphate hydrolases"/>
    <property type="match status" value="1"/>
</dbReference>
<evidence type="ECO:0000313" key="4">
    <source>
        <dbReference type="Proteomes" id="UP001338125"/>
    </source>
</evidence>
<dbReference type="PANTHER" id="PTHR23077:SF132">
    <property type="entry name" value="ATP-DEPENDENT ZN PROTEASE"/>
    <property type="match status" value="1"/>
</dbReference>
<dbReference type="Gene3D" id="3.40.50.300">
    <property type="entry name" value="P-loop containing nucleotide triphosphate hydrolases"/>
    <property type="match status" value="1"/>
</dbReference>
<gene>
    <name evidence="3" type="ORF">PT974_03437</name>
</gene>
<dbReference type="Proteomes" id="UP001338125">
    <property type="component" value="Unassembled WGS sequence"/>
</dbReference>
<reference evidence="3 4" key="1">
    <citation type="submission" date="2024-01" db="EMBL/GenBank/DDBJ databases">
        <title>Complete genome of Cladobotryum mycophilum ATHUM6906.</title>
        <authorList>
            <person name="Christinaki A.C."/>
            <person name="Myridakis A.I."/>
            <person name="Kouvelis V.N."/>
        </authorList>
    </citation>
    <scope>NUCLEOTIDE SEQUENCE [LARGE SCALE GENOMIC DNA]</scope>
    <source>
        <strain evidence="3 4">ATHUM6906</strain>
    </source>
</reference>
<keyword evidence="4" id="KW-1185">Reference proteome</keyword>
<organism evidence="3 4">
    <name type="scientific">Cladobotryum mycophilum</name>
    <dbReference type="NCBI Taxonomy" id="491253"/>
    <lineage>
        <taxon>Eukaryota</taxon>
        <taxon>Fungi</taxon>
        <taxon>Dikarya</taxon>
        <taxon>Ascomycota</taxon>
        <taxon>Pezizomycotina</taxon>
        <taxon>Sordariomycetes</taxon>
        <taxon>Hypocreomycetidae</taxon>
        <taxon>Hypocreales</taxon>
        <taxon>Hypocreaceae</taxon>
        <taxon>Cladobotryum</taxon>
    </lineage>
</organism>
<dbReference type="InterPro" id="IPR027417">
    <property type="entry name" value="P-loop_NTPase"/>
</dbReference>
<evidence type="ECO:0000313" key="3">
    <source>
        <dbReference type="EMBL" id="KAK5995044.1"/>
    </source>
</evidence>
<comment type="caution">
    <text evidence="3">The sequence shown here is derived from an EMBL/GenBank/DDBJ whole genome shotgun (WGS) entry which is preliminary data.</text>
</comment>
<dbReference type="EMBL" id="JAVFKD010000004">
    <property type="protein sequence ID" value="KAK5995044.1"/>
    <property type="molecule type" value="Genomic_DNA"/>
</dbReference>
<feature type="region of interest" description="Disordered" evidence="1">
    <location>
        <begin position="1"/>
        <end position="21"/>
    </location>
</feature>
<evidence type="ECO:0000259" key="2">
    <source>
        <dbReference type="Pfam" id="PF00004"/>
    </source>
</evidence>
<protein>
    <submittedName>
        <fullName evidence="3">ATPase YjoB</fullName>
    </submittedName>
</protein>
<sequence>MENRSQRPIPPLSKRSNDEPTKQFFAQATGKRVATDVIIAKAIQQQYPKLKLSIVEAYNCDLHDFAASGHASLTVLDDADDGIPSSLEWKAYLPPARRMDGHVGDLVELPKFGKYLYTWNEEDYIVYLVDGRDGVESYPQVANYYILSTDEELAEELLLAVGKWGSDLHDEIWVFDGGFWQKNFELYESARNSSWDAVILDKEMKDAIIEDHLSFFRSRDTYAGLKVPWKRGIIYYGPPGNGKTISIKATMNMLYSMNPPIPTLYVRSLTSFSGPEASINQVFSKAREFAPCYLVFEDLDTIVTDEVRSYFLNEMDGLKSNDGIFVVGSTNYLDQLDPGISKRPSRFDRKYLFPDPNLSQRVAYGHFWQGKLASNKNIEFPDKLCDAIAEITDGFSFAYMQEAFVAALLAIARNEKPAGAQGDARVLTRDLGDDEWVQVLGKAIEGDADLQKLVLWVEIKKQIAILREGMEEKKI</sequence>
<dbReference type="InterPro" id="IPR003959">
    <property type="entry name" value="ATPase_AAA_core"/>
</dbReference>
<dbReference type="Gene3D" id="1.10.8.60">
    <property type="match status" value="1"/>
</dbReference>
<dbReference type="Pfam" id="PF00004">
    <property type="entry name" value="AAA"/>
    <property type="match status" value="1"/>
</dbReference>
<feature type="domain" description="ATPase AAA-type core" evidence="2">
    <location>
        <begin position="234"/>
        <end position="354"/>
    </location>
</feature>
<proteinExistence type="predicted"/>
<dbReference type="InterPro" id="IPR050168">
    <property type="entry name" value="AAA_ATPase_domain"/>
</dbReference>
<name>A0ABR0SSL9_9HYPO</name>